<dbReference type="Proteomes" id="UP000654918">
    <property type="component" value="Unassembled WGS sequence"/>
</dbReference>
<dbReference type="AlphaFoldDB" id="A0A8H6NQC7"/>
<comment type="caution">
    <text evidence="1">The sequence shown here is derived from an EMBL/GenBank/DDBJ whole genome shotgun (WGS) entry which is preliminary data.</text>
</comment>
<evidence type="ECO:0000313" key="2">
    <source>
        <dbReference type="Proteomes" id="UP000654918"/>
    </source>
</evidence>
<dbReference type="EMBL" id="WIGO01000006">
    <property type="protein sequence ID" value="KAF6840640.1"/>
    <property type="molecule type" value="Genomic_DNA"/>
</dbReference>
<gene>
    <name evidence="1" type="ORF">CPLU01_01011</name>
</gene>
<name>A0A8H6NQC7_9PEZI</name>
<protein>
    <submittedName>
        <fullName evidence="1">Uncharacterized protein</fullName>
    </submittedName>
</protein>
<evidence type="ECO:0000313" key="1">
    <source>
        <dbReference type="EMBL" id="KAF6840640.1"/>
    </source>
</evidence>
<accession>A0A8H6NQC7</accession>
<proteinExistence type="predicted"/>
<reference evidence="1" key="1">
    <citation type="journal article" date="2020" name="Phytopathology">
        <title>Genome Sequence Resources of Colletotrichum truncatum, C. plurivorum, C. musicola, and C. sojae: Four Species Pathogenic to Soybean (Glycine max).</title>
        <authorList>
            <person name="Rogerio F."/>
            <person name="Boufleur T.R."/>
            <person name="Ciampi-Guillardi M."/>
            <person name="Sukno S.A."/>
            <person name="Thon M.R."/>
            <person name="Massola Junior N.S."/>
            <person name="Baroncelli R."/>
        </authorList>
    </citation>
    <scope>NUCLEOTIDE SEQUENCE</scope>
    <source>
        <strain evidence="1">LFN00145</strain>
    </source>
</reference>
<keyword evidence="2" id="KW-1185">Reference proteome</keyword>
<organism evidence="1 2">
    <name type="scientific">Colletotrichum plurivorum</name>
    <dbReference type="NCBI Taxonomy" id="2175906"/>
    <lineage>
        <taxon>Eukaryota</taxon>
        <taxon>Fungi</taxon>
        <taxon>Dikarya</taxon>
        <taxon>Ascomycota</taxon>
        <taxon>Pezizomycotina</taxon>
        <taxon>Sordariomycetes</taxon>
        <taxon>Hypocreomycetidae</taxon>
        <taxon>Glomerellales</taxon>
        <taxon>Glomerellaceae</taxon>
        <taxon>Colletotrichum</taxon>
        <taxon>Colletotrichum orchidearum species complex</taxon>
    </lineage>
</organism>
<sequence>MTGGMYSRTSGAAVTLQPPPRDAFTFYTVFHSFRSVEAWHPRPLTLNLRPCRCVLSIPIHQIVSEWTKTSHPITADLWLPPRWDAIRSATRGVKKRLVKERTTSRRPVTQLRCLAPAAIITHSGTQALALPIAIQRRVHYSQVPARADFRPSTSPATSGSTLLRRSIEGSKPPIPHPTMAGSLSGMLSNQSGLSPLQTGTGHPYAAIETPTLGPIQLLTADLRVRLPTIHPQLDSISAVSIRNWLDGLLPRGPDVSSAAR</sequence>